<accession>A0A1F5ZGH8</accession>
<organism evidence="1 2">
    <name type="scientific">Candidatus Gottesmanbacteria bacterium RBG_13_45_10</name>
    <dbReference type="NCBI Taxonomy" id="1798370"/>
    <lineage>
        <taxon>Bacteria</taxon>
        <taxon>Candidatus Gottesmaniibacteriota</taxon>
    </lineage>
</organism>
<sequence length="203" mass="23520">MADRVEQTRVTRFSREHRNKARLQQIFEDLVATVYQEDESEVRRNSRTVRTPAGDIHQSFFARRAFPVPEVGIETVNFRGSFEYAIATEAEDIPEYGGWVLEAYSKYKVVETRRHRGRYFPSACLGEPAEELFVTYDQAILQALANQTRYSIVHHHFLWGFPTRATLEAAGYRPRPSEPTRLMDKVFQPQQNIPVIGALQQDN</sequence>
<name>A0A1F5ZGH8_9BACT</name>
<dbReference type="EMBL" id="MFIZ01000026">
    <property type="protein sequence ID" value="OGG11501.1"/>
    <property type="molecule type" value="Genomic_DNA"/>
</dbReference>
<dbReference type="AlphaFoldDB" id="A0A1F5ZGH8"/>
<proteinExistence type="predicted"/>
<gene>
    <name evidence="1" type="ORF">A2Z00_03595</name>
</gene>
<dbReference type="Proteomes" id="UP000177268">
    <property type="component" value="Unassembled WGS sequence"/>
</dbReference>
<comment type="caution">
    <text evidence="1">The sequence shown here is derived from an EMBL/GenBank/DDBJ whole genome shotgun (WGS) entry which is preliminary data.</text>
</comment>
<reference evidence="1 2" key="1">
    <citation type="journal article" date="2016" name="Nat. Commun.">
        <title>Thousands of microbial genomes shed light on interconnected biogeochemical processes in an aquifer system.</title>
        <authorList>
            <person name="Anantharaman K."/>
            <person name="Brown C.T."/>
            <person name="Hug L.A."/>
            <person name="Sharon I."/>
            <person name="Castelle C.J."/>
            <person name="Probst A.J."/>
            <person name="Thomas B.C."/>
            <person name="Singh A."/>
            <person name="Wilkins M.J."/>
            <person name="Karaoz U."/>
            <person name="Brodie E.L."/>
            <person name="Williams K.H."/>
            <person name="Hubbard S.S."/>
            <person name="Banfield J.F."/>
        </authorList>
    </citation>
    <scope>NUCLEOTIDE SEQUENCE [LARGE SCALE GENOMIC DNA]</scope>
</reference>
<protein>
    <submittedName>
        <fullName evidence="1">Uncharacterized protein</fullName>
    </submittedName>
</protein>
<evidence type="ECO:0000313" key="1">
    <source>
        <dbReference type="EMBL" id="OGG11501.1"/>
    </source>
</evidence>
<evidence type="ECO:0000313" key="2">
    <source>
        <dbReference type="Proteomes" id="UP000177268"/>
    </source>
</evidence>